<dbReference type="RefSeq" id="WP_272098562.1">
    <property type="nucleotide sequence ID" value="NZ_JAQNDK010000003.1"/>
</dbReference>
<dbReference type="SUPFAM" id="SSF56112">
    <property type="entry name" value="Protein kinase-like (PK-like)"/>
    <property type="match status" value="1"/>
</dbReference>
<keyword evidence="7" id="KW-1185">Reference proteome</keyword>
<dbReference type="InterPro" id="IPR003661">
    <property type="entry name" value="HisK_dim/P_dom"/>
</dbReference>
<dbReference type="Gene3D" id="3.40.50.300">
    <property type="entry name" value="P-loop containing nucleotide triphosphate hydrolases"/>
    <property type="match status" value="1"/>
</dbReference>
<dbReference type="InterPro" id="IPR004358">
    <property type="entry name" value="Sig_transdc_His_kin-like_C"/>
</dbReference>
<dbReference type="Gene3D" id="3.30.565.10">
    <property type="entry name" value="Histidine kinase-like ATPase, C-terminal domain"/>
    <property type="match status" value="1"/>
</dbReference>
<dbReference type="Gene3D" id="1.10.287.130">
    <property type="match status" value="1"/>
</dbReference>
<dbReference type="InterPro" id="IPR053159">
    <property type="entry name" value="Hybrid_Histidine_Kinase"/>
</dbReference>
<dbReference type="SUPFAM" id="SSF47384">
    <property type="entry name" value="Homodimeric domain of signal transducing histidine kinase"/>
    <property type="match status" value="1"/>
</dbReference>
<dbReference type="InterPro" id="IPR029016">
    <property type="entry name" value="GAF-like_dom_sf"/>
</dbReference>
<dbReference type="EMBL" id="JAQNDK010000003">
    <property type="protein sequence ID" value="MDC0681463.1"/>
    <property type="molecule type" value="Genomic_DNA"/>
</dbReference>
<accession>A0ABT5C4X1</accession>
<evidence type="ECO:0000313" key="7">
    <source>
        <dbReference type="Proteomes" id="UP001217485"/>
    </source>
</evidence>
<dbReference type="PROSITE" id="PS50011">
    <property type="entry name" value="PROTEIN_KINASE_DOM"/>
    <property type="match status" value="1"/>
</dbReference>
<dbReference type="Proteomes" id="UP001217485">
    <property type="component" value="Unassembled WGS sequence"/>
</dbReference>
<dbReference type="SMART" id="SM00387">
    <property type="entry name" value="HATPase_c"/>
    <property type="match status" value="1"/>
</dbReference>
<dbReference type="CDD" id="cd14014">
    <property type="entry name" value="STKc_PknB_like"/>
    <property type="match status" value="1"/>
</dbReference>
<dbReference type="CDD" id="cd00082">
    <property type="entry name" value="HisKA"/>
    <property type="match status" value="1"/>
</dbReference>
<dbReference type="InterPro" id="IPR000719">
    <property type="entry name" value="Prot_kinase_dom"/>
</dbReference>
<dbReference type="SUPFAM" id="SSF55874">
    <property type="entry name" value="ATPase domain of HSP90 chaperone/DNA topoisomerase II/histidine kinase"/>
    <property type="match status" value="1"/>
</dbReference>
<dbReference type="PRINTS" id="PR00344">
    <property type="entry name" value="BCTRLSENSOR"/>
</dbReference>
<dbReference type="SMART" id="SM00388">
    <property type="entry name" value="HisKA"/>
    <property type="match status" value="1"/>
</dbReference>
<dbReference type="Pfam" id="PF01590">
    <property type="entry name" value="GAF"/>
    <property type="match status" value="2"/>
</dbReference>
<dbReference type="SUPFAM" id="SSF52540">
    <property type="entry name" value="P-loop containing nucleoside triphosphate hydrolases"/>
    <property type="match status" value="1"/>
</dbReference>
<dbReference type="InterPro" id="IPR041664">
    <property type="entry name" value="AAA_16"/>
</dbReference>
<dbReference type="SMART" id="SM00065">
    <property type="entry name" value="GAF"/>
    <property type="match status" value="2"/>
</dbReference>
<reference evidence="6 7" key="1">
    <citation type="submission" date="2023-01" db="EMBL/GenBank/DDBJ databases">
        <title>Minimal conservation of predation-associated metabolite biosynthetic gene clusters underscores biosynthetic potential of Myxococcota including descriptions for ten novel species: Archangium lansinium sp. nov., Myxococcus landrumus sp. nov., Nannocystis bai.</title>
        <authorList>
            <person name="Ahearne A."/>
            <person name="Stevens C."/>
            <person name="Dowd S."/>
        </authorList>
    </citation>
    <scope>NUCLEOTIDE SEQUENCE [LARGE SCALE GENOMIC DNA]</scope>
    <source>
        <strain evidence="6 7">WIWO2</strain>
    </source>
</reference>
<evidence type="ECO:0000313" key="6">
    <source>
        <dbReference type="EMBL" id="MDC0681463.1"/>
    </source>
</evidence>
<dbReference type="EC" id="2.7.13.3" evidence="2"/>
<dbReference type="SMART" id="SM00220">
    <property type="entry name" value="S_TKc"/>
    <property type="match status" value="1"/>
</dbReference>
<sequence>MTPAAQYTILETLSGGGRAVVHRARRDVDGHPVLLKALDPRRSGPKELEQLRREYEIGALFDTPAVVRPLALETYQGMPALVLEDEGADSLDRLLGEPMPMDRFLPVAVRIAGAVAEIHGKDILHKDLKPQNILVIPASGEVKITGFGLASRLPRERRPTQPARLIEGSLPYLAPERTGRTNRAIDRRADLYSLGVTFFQMLTGRLPFEANDPVEWVHCHVAHAPPSASEVVPEVPDAVAQIVLKLLSKAPEDRYQSARGLLRDLERCLAEWTQSGTIEPFTPGERDVSDQLQIPQRLYGRDAEIAVLKGAFDRVAATGTPELALVSGYSGIGKSGLVHEIEAPVVREGGFFISGKFDQYKRDIPYATLVQAFRELVRWILAESEAQIAAWRRRLIEALGIHAQLIVDVIPEVALAIGRPPPAPELPPVEAQNRFRRVFQRFIGVFARHEHPLALFLDDLQWADSASLGLLQEILTHAEVRDVLVIGAYRDNEVSASHPLLRSLSEVRQAGARVSDIVLGPIPPAALARFVGEALHCAVEDAAPLAELIQDKTAGNPFFAIQFLTELHEERLIERDERSGRFRWDVARIREKGFTDNVVDLMVAKLRRLPPATQEALKQLACLGNTAEIALLAMVHGGLEEGTRADLWEAIRAGLVLDLDGTCKFLHDRVQEAAYSLVPEEQRAAEHLRIGRLLASRLPEDAIAERIFDVANQWNRGAHLITDPREKEALCRLDFLAGTKAKAAIAYACAQIYLAQASSLLPEDAWSRRYEETLAIHLDLAECECLIGDFQRADDRFDLILARARSPLDRAKAHRLRLRLYQIAGRLGDAVSTMVEAVRLFGVTFPESEDEIQAAVEAELQRVPVLLRGRAIADLALAPTTTDERVRAIIGLLVEAMAPTYSTRPAYWPLVIAKALSFSLEYGNCEESAFVYSCYAALLVSRCGDISWGCQFSEMALRLNERFNGLALKGRLLFHHAALVSIWRVRFATLLPTMEQAWAACFDVGDFVFAGYASFNLVWLVVESGGSIEQIIEASRKYASLAEKSHHDLARRLLRTEEQFAASLKGATRAPTSFNDDTYDEVECVLAMEKAGFGIGVAFFHVMKQVAAFIDGRYAEARQAAARAAPMLREVMALANEATHHFYYALTLTAMYADAPAAEQRQFAALLEVQSRKLSFWAEHCAENFQDRHALVQAEVARIEGRHLDAERLFEEAIRSARDNGFVHNEAVAYEVASRFYRARGLEEFADLYLRNARACYARWGAHGKVRHLDRQNPHLVERRFPPPTATVAVDSDQLDLSSVTKASQTISGEIVLDELLRTLLRIVLEQGGAERACLLLCQDQGLSIEAEASLGERGATTTLLGSEPLDGSLRVPASLVHYANRTKERVILSGAAAHARKFAGDGYFARSRPRSVLCMPILRQAEVVGLLYLENNLLDGAFTPDRLAALELLATQAAISLENARLLAKERTARTAAEEAERRSAFLAEAGVVLSESLDYEVTFARLGEFCVQTLADWCSIDIVEDGELRRLACAHGDPEKAPVLEELQLRYPPRWGSPHASITVLRTGEPLLMPELPDEILRTMCDDDEHFRLVRELGTRTGLSVPLVVRGQRLGALTLSSGTPGRRYGRADLELAKEVAHRAALAIDNARLYRASQEAVRARSEFLSVASHELNTPLTSLTLSVQSLRRAAGAGRPVDPQVMDQRLERLSRQTTRLTRLINDLLDVSHIESSPRALELGDVDLGALVRAVAARFEADLARARCSISIRGDVPVVGRWDRSRLDQVVTNLLGNAIKFGAGKPIEIAVGAEDGVARLAVRDHGIGVDPAQCSRIFERFERAVSERHYGGLGLGLYISRKIVEDHGGSIRCDCEPGAGATFIVELPCAGPLPPPPAA</sequence>
<evidence type="ECO:0000259" key="4">
    <source>
        <dbReference type="PROSITE" id="PS50011"/>
    </source>
</evidence>
<dbReference type="Gene3D" id="1.10.510.10">
    <property type="entry name" value="Transferase(Phosphotransferase) domain 1"/>
    <property type="match status" value="1"/>
</dbReference>
<dbReference type="InterPro" id="IPR036097">
    <property type="entry name" value="HisK_dim/P_sf"/>
</dbReference>
<dbReference type="InterPro" id="IPR005467">
    <property type="entry name" value="His_kinase_dom"/>
</dbReference>
<feature type="domain" description="Histidine kinase" evidence="5">
    <location>
        <begin position="1667"/>
        <end position="1885"/>
    </location>
</feature>
<dbReference type="InterPro" id="IPR027417">
    <property type="entry name" value="P-loop_NTPase"/>
</dbReference>
<keyword evidence="3" id="KW-0597">Phosphoprotein</keyword>
<protein>
    <recommendedName>
        <fullName evidence="2">histidine kinase</fullName>
        <ecNumber evidence="2">2.7.13.3</ecNumber>
    </recommendedName>
</protein>
<dbReference type="PROSITE" id="PS50109">
    <property type="entry name" value="HIS_KIN"/>
    <property type="match status" value="1"/>
</dbReference>
<gene>
    <name evidence="6" type="ORF">POL72_27225</name>
</gene>
<dbReference type="PANTHER" id="PTHR43642:SF1">
    <property type="entry name" value="HYBRID SIGNAL TRANSDUCTION HISTIDINE KINASE G"/>
    <property type="match status" value="1"/>
</dbReference>
<comment type="caution">
    <text evidence="6">The sequence shown here is derived from an EMBL/GenBank/DDBJ whole genome shotgun (WGS) entry which is preliminary data.</text>
</comment>
<comment type="catalytic activity">
    <reaction evidence="1">
        <text>ATP + protein L-histidine = ADP + protein N-phospho-L-histidine.</text>
        <dbReference type="EC" id="2.7.13.3"/>
    </reaction>
</comment>
<dbReference type="InterPro" id="IPR008271">
    <property type="entry name" value="Ser/Thr_kinase_AS"/>
</dbReference>
<dbReference type="Pfam" id="PF13191">
    <property type="entry name" value="AAA_16"/>
    <property type="match status" value="1"/>
</dbReference>
<proteinExistence type="predicted"/>
<dbReference type="Gene3D" id="3.30.450.40">
    <property type="match status" value="2"/>
</dbReference>
<dbReference type="CDD" id="cd00075">
    <property type="entry name" value="HATPase"/>
    <property type="match status" value="1"/>
</dbReference>
<dbReference type="InterPro" id="IPR011009">
    <property type="entry name" value="Kinase-like_dom_sf"/>
</dbReference>
<dbReference type="PROSITE" id="PS00108">
    <property type="entry name" value="PROTEIN_KINASE_ST"/>
    <property type="match status" value="1"/>
</dbReference>
<dbReference type="SUPFAM" id="SSF55781">
    <property type="entry name" value="GAF domain-like"/>
    <property type="match status" value="2"/>
</dbReference>
<dbReference type="PANTHER" id="PTHR43642">
    <property type="entry name" value="HYBRID SIGNAL TRANSDUCTION HISTIDINE KINASE G"/>
    <property type="match status" value="1"/>
</dbReference>
<organism evidence="6 7">
    <name type="scientific">Sorangium atrum</name>
    <dbReference type="NCBI Taxonomy" id="2995308"/>
    <lineage>
        <taxon>Bacteria</taxon>
        <taxon>Pseudomonadati</taxon>
        <taxon>Myxococcota</taxon>
        <taxon>Polyangia</taxon>
        <taxon>Polyangiales</taxon>
        <taxon>Polyangiaceae</taxon>
        <taxon>Sorangium</taxon>
    </lineage>
</organism>
<dbReference type="InterPro" id="IPR036890">
    <property type="entry name" value="HATPase_C_sf"/>
</dbReference>
<dbReference type="InterPro" id="IPR003018">
    <property type="entry name" value="GAF"/>
</dbReference>
<name>A0ABT5C4X1_9BACT</name>
<evidence type="ECO:0000256" key="2">
    <source>
        <dbReference type="ARBA" id="ARBA00012438"/>
    </source>
</evidence>
<dbReference type="Pfam" id="PF00069">
    <property type="entry name" value="Pkinase"/>
    <property type="match status" value="1"/>
</dbReference>
<dbReference type="Pfam" id="PF02518">
    <property type="entry name" value="HATPase_c"/>
    <property type="match status" value="1"/>
</dbReference>
<evidence type="ECO:0000259" key="5">
    <source>
        <dbReference type="PROSITE" id="PS50109"/>
    </source>
</evidence>
<evidence type="ECO:0000256" key="1">
    <source>
        <dbReference type="ARBA" id="ARBA00000085"/>
    </source>
</evidence>
<feature type="domain" description="Protein kinase" evidence="4">
    <location>
        <begin position="7"/>
        <end position="282"/>
    </location>
</feature>
<dbReference type="Pfam" id="PF00512">
    <property type="entry name" value="HisKA"/>
    <property type="match status" value="1"/>
</dbReference>
<evidence type="ECO:0000256" key="3">
    <source>
        <dbReference type="ARBA" id="ARBA00022553"/>
    </source>
</evidence>
<dbReference type="InterPro" id="IPR003594">
    <property type="entry name" value="HATPase_dom"/>
</dbReference>
<dbReference type="Gene3D" id="3.30.200.20">
    <property type="entry name" value="Phosphorylase Kinase, domain 1"/>
    <property type="match status" value="1"/>
</dbReference>